<dbReference type="STRING" id="360105.CCV52592_1807"/>
<dbReference type="Proteomes" id="UP000006380">
    <property type="component" value="Chromosome"/>
</dbReference>
<evidence type="ECO:0000256" key="2">
    <source>
        <dbReference type="SAM" id="SignalP"/>
    </source>
</evidence>
<dbReference type="GO" id="GO:0016491">
    <property type="term" value="F:oxidoreductase activity"/>
    <property type="evidence" value="ECO:0007669"/>
    <property type="project" value="TreeGrafter"/>
</dbReference>
<sequence>MKNMALRCFLGALFLIASPLFGAQSMDAPKEKMQVQSVEGGDSCVKCHEGIEPIRDAKSDMMAQILAMGQAFNDSGGCAVCHGGDPDKGTFEEAHKGAPAAHPGGLKDFVRDPGSIWIADKTCGMCHADTLANVQKSLMMTEAGKIQGNLHSWGSQKSQKVIYGNHAVKDEDGKEPAWGTKEYKDYMVRLIDKYPNQFPTELKQIPLAPQGADDFKGKSEDEISYMASLTYQRSGCQACHVGVRGRKIRGDWRGMGCSACHIPYGIEAFYEGKDPTIDKSEKGHLLTHQMQSSREVKVKTAKGVEFSGIHPVTCGSCHSGGKRIGVSYLGLMEQPYGTPFKDGVKDQDAYHGSKYKHIKEDLHFEAGMTCQDCHTSIDVHGDGTIFGTTLAQVEIECSDCHGTNDKFPWELRLGYGENFKIKTSDKPRGLAQNLQDWMKQGTVYDKEGGYLLSARGNPLGNVVKVKGETKVIAHLASGKDLEVPLVKNQVQKKICKSKAAYVAMNDVKAHMNQMECYTCHATWAPQCYGCHVKMDYGSGKTKTDWIASASTHFANGETSESTIGAKGNQLFGTFSQSRTYTRWENPALGVNGEGLITPIIPGCQVIYSIIGPDGKTVTLNKRAKVADDGAMLPPDMSPTQPHTISKVARTCESCHSDPKAIGYGINDGQYMTDADKDLHLDIQDLRTKEFATEHTALQLKGIEGLNYDLSQVVTRDGKLLQSVGTHWPDARALDKAQRDKIEKVGVCIGCHQNMSKKEIWDNLSTNKTLNADEHVQKMNELATKATKVKK</sequence>
<dbReference type="InterPro" id="IPR036280">
    <property type="entry name" value="Multihaem_cyt_sf"/>
</dbReference>
<dbReference type="PANTHER" id="PTHR35038:SF8">
    <property type="entry name" value="C-TYPE POLYHEME CYTOCHROME OMCC"/>
    <property type="match status" value="1"/>
</dbReference>
<protein>
    <recommendedName>
        <fullName evidence="5">Cytochrome C</fullName>
    </recommendedName>
</protein>
<reference evidence="3" key="1">
    <citation type="submission" date="2016-07" db="EMBL/GenBank/DDBJ databases">
        <title>Comparative genomics of the Campylobacter concisus group.</title>
        <authorList>
            <person name="Miller W.G."/>
            <person name="Yee E."/>
            <person name="Chapman M.H."/>
            <person name="Huynh S."/>
            <person name="Bono J.L."/>
            <person name="On S.L.W."/>
            <person name="StLeger J."/>
            <person name="Foster G."/>
            <person name="Parker C.T."/>
        </authorList>
    </citation>
    <scope>NUCLEOTIDE SEQUENCE</scope>
    <source>
        <strain evidence="3">525.92</strain>
    </source>
</reference>
<gene>
    <name evidence="3" type="ORF">CCV52592_1807</name>
</gene>
<dbReference type="HOGENOM" id="CLU_023565_0_0_7"/>
<keyword evidence="1 2" id="KW-0732">Signal</keyword>
<dbReference type="KEGG" id="ccv:CCV52592_1807"/>
<dbReference type="Gene3D" id="1.10.780.10">
    <property type="entry name" value="Hydroxylamine Oxidoreductase, Chain A, domain 1"/>
    <property type="match status" value="1"/>
</dbReference>
<dbReference type="InterPro" id="IPR051829">
    <property type="entry name" value="Multiheme_Cytochr_ET"/>
</dbReference>
<dbReference type="RefSeq" id="WP_011991826.1">
    <property type="nucleotide sequence ID" value="NC_009715.2"/>
</dbReference>
<proteinExistence type="predicted"/>
<accession>A7GWL3</accession>
<dbReference type="SUPFAM" id="SSF48695">
    <property type="entry name" value="Multiheme cytochromes"/>
    <property type="match status" value="2"/>
</dbReference>
<feature type="signal peptide" evidence="2">
    <location>
        <begin position="1"/>
        <end position="23"/>
    </location>
</feature>
<organism evidence="3 4">
    <name type="scientific">Campylobacter curvus (strain 525.92)</name>
    <dbReference type="NCBI Taxonomy" id="360105"/>
    <lineage>
        <taxon>Bacteria</taxon>
        <taxon>Pseudomonadati</taxon>
        <taxon>Campylobacterota</taxon>
        <taxon>Epsilonproteobacteria</taxon>
        <taxon>Campylobacterales</taxon>
        <taxon>Campylobacteraceae</taxon>
        <taxon>Campylobacter</taxon>
    </lineage>
</organism>
<evidence type="ECO:0000256" key="1">
    <source>
        <dbReference type="ARBA" id="ARBA00022729"/>
    </source>
</evidence>
<keyword evidence="4" id="KW-1185">Reference proteome</keyword>
<feature type="chain" id="PRO_5002709033" description="Cytochrome C" evidence="2">
    <location>
        <begin position="24"/>
        <end position="790"/>
    </location>
</feature>
<dbReference type="EMBL" id="CP000767">
    <property type="protein sequence ID" value="EAT99882.1"/>
    <property type="molecule type" value="Genomic_DNA"/>
</dbReference>
<evidence type="ECO:0008006" key="5">
    <source>
        <dbReference type="Google" id="ProtNLM"/>
    </source>
</evidence>
<evidence type="ECO:0000313" key="4">
    <source>
        <dbReference type="Proteomes" id="UP000006380"/>
    </source>
</evidence>
<dbReference type="PANTHER" id="PTHR35038">
    <property type="entry name" value="DISSIMILATORY SULFITE REDUCTASE SIRA"/>
    <property type="match status" value="1"/>
</dbReference>
<dbReference type="AlphaFoldDB" id="A7GWL3"/>
<name>A7GWL3_CAMC5</name>
<evidence type="ECO:0000313" key="3">
    <source>
        <dbReference type="EMBL" id="EAT99882.1"/>
    </source>
</evidence>
<dbReference type="OrthoDB" id="9783375at2"/>